<feature type="transmembrane region" description="Helical" evidence="5">
    <location>
        <begin position="91"/>
        <end position="113"/>
    </location>
</feature>
<proteinExistence type="predicted"/>
<feature type="transmembrane region" description="Helical" evidence="5">
    <location>
        <begin position="120"/>
        <end position="142"/>
    </location>
</feature>
<dbReference type="Proteomes" id="UP000596074">
    <property type="component" value="Chromosome"/>
</dbReference>
<dbReference type="InterPro" id="IPR038770">
    <property type="entry name" value="Na+/solute_symporter_sf"/>
</dbReference>
<accession>A0A9X7UVQ9</accession>
<keyword evidence="2 5" id="KW-0812">Transmembrane</keyword>
<dbReference type="RefSeq" id="WP_228346385.1">
    <property type="nucleotide sequence ID" value="NZ_CP046056.1"/>
</dbReference>
<evidence type="ECO:0000256" key="3">
    <source>
        <dbReference type="ARBA" id="ARBA00022989"/>
    </source>
</evidence>
<evidence type="ECO:0000256" key="2">
    <source>
        <dbReference type="ARBA" id="ARBA00022692"/>
    </source>
</evidence>
<gene>
    <name evidence="6" type="ORF">GJQ55_04825</name>
</gene>
<evidence type="ECO:0000256" key="4">
    <source>
        <dbReference type="ARBA" id="ARBA00023136"/>
    </source>
</evidence>
<feature type="transmembrane region" description="Helical" evidence="5">
    <location>
        <begin position="190"/>
        <end position="207"/>
    </location>
</feature>
<dbReference type="EMBL" id="CP046056">
    <property type="protein sequence ID" value="QQD23844.1"/>
    <property type="molecule type" value="Genomic_DNA"/>
</dbReference>
<evidence type="ECO:0000313" key="6">
    <source>
        <dbReference type="EMBL" id="QQD23844.1"/>
    </source>
</evidence>
<keyword evidence="7" id="KW-1185">Reference proteome</keyword>
<name>A0A9X7UVQ9_9GAMM</name>
<dbReference type="AlphaFoldDB" id="A0A9X7UVQ9"/>
<feature type="transmembrane region" description="Helical" evidence="5">
    <location>
        <begin position="213"/>
        <end position="240"/>
    </location>
</feature>
<feature type="transmembrane region" description="Helical" evidence="5">
    <location>
        <begin position="33"/>
        <end position="51"/>
    </location>
</feature>
<keyword evidence="3 5" id="KW-1133">Transmembrane helix</keyword>
<comment type="subcellular location">
    <subcellularLocation>
        <location evidence="1">Membrane</location>
        <topology evidence="1">Multi-pass membrane protein</topology>
    </subcellularLocation>
</comment>
<evidence type="ECO:0000256" key="1">
    <source>
        <dbReference type="ARBA" id="ARBA00004141"/>
    </source>
</evidence>
<feature type="transmembrane region" description="Helical" evidence="5">
    <location>
        <begin position="252"/>
        <end position="276"/>
    </location>
</feature>
<dbReference type="KEGG" id="vcw:GJQ55_04825"/>
<keyword evidence="4 5" id="KW-0472">Membrane</keyword>
<feature type="transmembrane region" description="Helical" evidence="5">
    <location>
        <begin position="63"/>
        <end position="85"/>
    </location>
</feature>
<dbReference type="Gene3D" id="1.20.1530.20">
    <property type="match status" value="1"/>
</dbReference>
<evidence type="ECO:0000313" key="7">
    <source>
        <dbReference type="Proteomes" id="UP000596074"/>
    </source>
</evidence>
<feature type="transmembrane region" description="Helical" evidence="5">
    <location>
        <begin position="148"/>
        <end position="169"/>
    </location>
</feature>
<feature type="transmembrane region" description="Helical" evidence="5">
    <location>
        <begin position="282"/>
        <end position="301"/>
    </location>
</feature>
<evidence type="ECO:0000256" key="5">
    <source>
        <dbReference type="SAM" id="Phobius"/>
    </source>
</evidence>
<sequence>MFTVARLFPVLVVVVSLLAWFEPEGLNGLGEAVLPLLTITLFCLGLILRPADFRRLWNHPSALAMGLLLQFILMPVLAFGLTLLLNLQPGVALGLIITGACAGAIAATAFTYLASGDVALSFCLTVFGALLSIVHAPWMISFLSGSEVVLYAPAVLQNILTLMLLPLLAGMFCHRFIPALSKTLQPQMDTIISLLMLLIIAITVATGRTELALTAAVTASVVAAVVLYNLLAMALAYFLPRWNGHTDAEARAIALNVSMQHSGAAMALAVQAGGLLATLPAVIFNLAQYISAGLLAGLWKWQINRRLRKLRS</sequence>
<dbReference type="PANTHER" id="PTHR10361">
    <property type="entry name" value="SODIUM-BILE ACID COTRANSPORTER"/>
    <property type="match status" value="1"/>
</dbReference>
<dbReference type="InterPro" id="IPR002657">
    <property type="entry name" value="BilAc:Na_symport/Acr3"/>
</dbReference>
<dbReference type="GO" id="GO:0016020">
    <property type="term" value="C:membrane"/>
    <property type="evidence" value="ECO:0007669"/>
    <property type="project" value="UniProtKB-SubCell"/>
</dbReference>
<protein>
    <submittedName>
        <fullName evidence="6">Bile acid:sodium symporter</fullName>
    </submittedName>
</protein>
<reference evidence="6 7" key="1">
    <citation type="submission" date="2019-11" db="EMBL/GenBank/DDBJ databases">
        <title>Venatorbacter sp. nov. a predator of Campylobacter and other Gram-negative bacteria.</title>
        <authorList>
            <person name="Saeedi A."/>
            <person name="Cummings N.J."/>
            <person name="Connerton I.F."/>
            <person name="Connerton P.L."/>
        </authorList>
    </citation>
    <scope>NUCLEOTIDE SEQUENCE [LARGE SCALE GENOMIC DNA]</scope>
    <source>
        <strain evidence="6">XL5</strain>
    </source>
</reference>
<dbReference type="PANTHER" id="PTHR10361:SF28">
    <property type="entry name" value="P3 PROTEIN-RELATED"/>
    <property type="match status" value="1"/>
</dbReference>
<dbReference type="InterPro" id="IPR004710">
    <property type="entry name" value="Bilac:Na_transpt"/>
</dbReference>
<dbReference type="Pfam" id="PF01758">
    <property type="entry name" value="SBF"/>
    <property type="match status" value="1"/>
</dbReference>
<organism evidence="6 7">
    <name type="scientific">Venatoribacter cucullus</name>
    <dbReference type="NCBI Taxonomy" id="2661630"/>
    <lineage>
        <taxon>Bacteria</taxon>
        <taxon>Pseudomonadati</taxon>
        <taxon>Pseudomonadota</taxon>
        <taxon>Gammaproteobacteria</taxon>
        <taxon>Oceanospirillales</taxon>
        <taxon>Oceanospirillaceae</taxon>
        <taxon>Venatoribacter</taxon>
    </lineage>
</organism>